<name>A0A1Y1YC40_9FUNG</name>
<evidence type="ECO:0000313" key="1">
    <source>
        <dbReference type="EMBL" id="ORX95558.1"/>
    </source>
</evidence>
<accession>A0A1Y1YC40</accession>
<dbReference type="OrthoDB" id="5528926at2759"/>
<dbReference type="InParanoid" id="A0A1Y1YC40"/>
<evidence type="ECO:0000313" key="2">
    <source>
        <dbReference type="Proteomes" id="UP000193498"/>
    </source>
</evidence>
<dbReference type="EMBL" id="MCFE01000172">
    <property type="protein sequence ID" value="ORX95558.1"/>
    <property type="molecule type" value="Genomic_DNA"/>
</dbReference>
<protein>
    <recommendedName>
        <fullName evidence="3">Mediator of RNA polymerase II transcription subunit 9</fullName>
    </recommendedName>
</protein>
<organism evidence="1 2">
    <name type="scientific">Basidiobolus meristosporus CBS 931.73</name>
    <dbReference type="NCBI Taxonomy" id="1314790"/>
    <lineage>
        <taxon>Eukaryota</taxon>
        <taxon>Fungi</taxon>
        <taxon>Fungi incertae sedis</taxon>
        <taxon>Zoopagomycota</taxon>
        <taxon>Entomophthoromycotina</taxon>
        <taxon>Basidiobolomycetes</taxon>
        <taxon>Basidiobolales</taxon>
        <taxon>Basidiobolaceae</taxon>
        <taxon>Basidiobolus</taxon>
    </lineage>
</organism>
<evidence type="ECO:0008006" key="3">
    <source>
        <dbReference type="Google" id="ProtNLM"/>
    </source>
</evidence>
<proteinExistence type="predicted"/>
<keyword evidence="2" id="KW-1185">Reference proteome</keyword>
<dbReference type="Proteomes" id="UP000193498">
    <property type="component" value="Unassembled WGS sequence"/>
</dbReference>
<comment type="caution">
    <text evidence="1">The sequence shown here is derived from an EMBL/GenBank/DDBJ whole genome shotgun (WGS) entry which is preliminary data.</text>
</comment>
<gene>
    <name evidence="1" type="ORF">K493DRAFT_314931</name>
</gene>
<reference evidence="1 2" key="1">
    <citation type="submission" date="2016-07" db="EMBL/GenBank/DDBJ databases">
        <title>Pervasive Adenine N6-methylation of Active Genes in Fungi.</title>
        <authorList>
            <consortium name="DOE Joint Genome Institute"/>
            <person name="Mondo S.J."/>
            <person name="Dannebaum R.O."/>
            <person name="Kuo R.C."/>
            <person name="Labutti K."/>
            <person name="Haridas S."/>
            <person name="Kuo A."/>
            <person name="Salamov A."/>
            <person name="Ahrendt S.R."/>
            <person name="Lipzen A."/>
            <person name="Sullivan W."/>
            <person name="Andreopoulos W.B."/>
            <person name="Clum A."/>
            <person name="Lindquist E."/>
            <person name="Daum C."/>
            <person name="Ramamoorthy G.K."/>
            <person name="Gryganskyi A."/>
            <person name="Culley D."/>
            <person name="Magnuson J.K."/>
            <person name="James T.Y."/>
            <person name="O'Malley M.A."/>
            <person name="Stajich J.E."/>
            <person name="Spatafora J.W."/>
            <person name="Visel A."/>
            <person name="Grigoriev I.V."/>
        </authorList>
    </citation>
    <scope>NUCLEOTIDE SEQUENCE [LARGE SCALE GENOMIC DNA]</scope>
    <source>
        <strain evidence="1 2">CBS 931.73</strain>
    </source>
</reference>
<sequence>MLSQLKEKLTYLNRLLDELPGSELSRKQQKELLAKDTEELKLKKQQLGRYLNFPIFKGSLGATPKSESHE</sequence>
<dbReference type="AlphaFoldDB" id="A0A1Y1YC40"/>